<evidence type="ECO:0000313" key="9">
    <source>
        <dbReference type="Proteomes" id="UP000231276"/>
    </source>
</evidence>
<dbReference type="Gene3D" id="3.40.1010.10">
    <property type="entry name" value="Cobalt-precorrin-4 Transmethylase, Domain 1"/>
    <property type="match status" value="1"/>
</dbReference>
<dbReference type="InterPro" id="IPR008189">
    <property type="entry name" value="rRNA_ssu_MeTfrase_I"/>
</dbReference>
<dbReference type="PIRSF" id="PIRSF005917">
    <property type="entry name" value="MTase_YraL"/>
    <property type="match status" value="1"/>
</dbReference>
<accession>A0A2H0DWQ1</accession>
<evidence type="ECO:0000256" key="6">
    <source>
        <dbReference type="HAMAP-Rule" id="MF_01877"/>
    </source>
</evidence>
<dbReference type="GO" id="GO:0005737">
    <property type="term" value="C:cytoplasm"/>
    <property type="evidence" value="ECO:0007669"/>
    <property type="project" value="UniProtKB-SubCell"/>
</dbReference>
<keyword evidence="4 6" id="KW-0808">Transferase</keyword>
<comment type="caution">
    <text evidence="8">The sequence shown here is derived from an EMBL/GenBank/DDBJ whole genome shotgun (WGS) entry which is preliminary data.</text>
</comment>
<dbReference type="Proteomes" id="UP000231276">
    <property type="component" value="Unassembled WGS sequence"/>
</dbReference>
<dbReference type="HAMAP" id="MF_01877">
    <property type="entry name" value="16SrRNA_methyltr_I"/>
    <property type="match status" value="1"/>
</dbReference>
<dbReference type="CDD" id="cd11648">
    <property type="entry name" value="RsmI"/>
    <property type="match status" value="1"/>
</dbReference>
<reference evidence="8 9" key="1">
    <citation type="submission" date="2017-09" db="EMBL/GenBank/DDBJ databases">
        <title>Depth-based differentiation of microbial function through sediment-hosted aquifers and enrichment of novel symbionts in the deep terrestrial subsurface.</title>
        <authorList>
            <person name="Probst A.J."/>
            <person name="Ladd B."/>
            <person name="Jarett J.K."/>
            <person name="Geller-Mcgrath D.E."/>
            <person name="Sieber C.M."/>
            <person name="Emerson J.B."/>
            <person name="Anantharaman K."/>
            <person name="Thomas B.C."/>
            <person name="Malmstrom R."/>
            <person name="Stieglmeier M."/>
            <person name="Klingl A."/>
            <person name="Woyke T."/>
            <person name="Ryan C.M."/>
            <person name="Banfield J.F."/>
        </authorList>
    </citation>
    <scope>NUCLEOTIDE SEQUENCE [LARGE SCALE GENOMIC DNA]</scope>
    <source>
        <strain evidence="8">CG22_combo_CG10-13_8_21_14_all_43_18</strain>
    </source>
</reference>
<comment type="subcellular location">
    <subcellularLocation>
        <location evidence="6">Cytoplasm</location>
    </subcellularLocation>
</comment>
<dbReference type="EMBL" id="PCTS01000029">
    <property type="protein sequence ID" value="PIP86421.1"/>
    <property type="molecule type" value="Genomic_DNA"/>
</dbReference>
<dbReference type="FunFam" id="3.30.950.10:FF:000002">
    <property type="entry name" value="Ribosomal RNA small subunit methyltransferase I"/>
    <property type="match status" value="1"/>
</dbReference>
<gene>
    <name evidence="6 8" type="primary">rsmI</name>
    <name evidence="8" type="ORF">COW82_02075</name>
</gene>
<organism evidence="8 9">
    <name type="scientific">Candidatus Campbellbacteria bacterium CG22_combo_CG10-13_8_21_14_all_43_18</name>
    <dbReference type="NCBI Taxonomy" id="1974530"/>
    <lineage>
        <taxon>Bacteria</taxon>
        <taxon>Candidatus Campbelliibacteriota</taxon>
    </lineage>
</organism>
<evidence type="ECO:0000256" key="4">
    <source>
        <dbReference type="ARBA" id="ARBA00022679"/>
    </source>
</evidence>
<evidence type="ECO:0000256" key="2">
    <source>
        <dbReference type="ARBA" id="ARBA00022552"/>
    </source>
</evidence>
<comment type="similarity">
    <text evidence="6">Belongs to the methyltransferase superfamily. RsmI family.</text>
</comment>
<dbReference type="GO" id="GO:0070677">
    <property type="term" value="F:rRNA (cytosine-2'-O-)-methyltransferase activity"/>
    <property type="evidence" value="ECO:0007669"/>
    <property type="project" value="UniProtKB-UniRule"/>
</dbReference>
<evidence type="ECO:0000256" key="5">
    <source>
        <dbReference type="ARBA" id="ARBA00022691"/>
    </source>
</evidence>
<dbReference type="NCBIfam" id="TIGR00096">
    <property type="entry name" value="16S rRNA (cytidine(1402)-2'-O)-methyltransferase"/>
    <property type="match status" value="1"/>
</dbReference>
<name>A0A2H0DWQ1_9BACT</name>
<feature type="domain" description="Tetrapyrrole methylase" evidence="7">
    <location>
        <begin position="125"/>
        <end position="219"/>
    </location>
</feature>
<keyword evidence="1 6" id="KW-0963">Cytoplasm</keyword>
<dbReference type="InterPro" id="IPR014777">
    <property type="entry name" value="4pyrrole_Mease_sub1"/>
</dbReference>
<dbReference type="EC" id="2.1.1.198" evidence="6"/>
<keyword evidence="3 6" id="KW-0489">Methyltransferase</keyword>
<sequence length="239" mass="26753">MSHLYIIATPIGNLEDITLRALRLLGEVDLIFSEDTRVTRKLLDRYGIKTPMERLDAKVEAKNPEKVLDLLQAGKNIALVTDAGTPGISDPGSILIRKLKSLLLFKLKNEKPVNFSHNELINLISVPGPSSLSASLSVSGLKESHFEFLGFLPHKKGRETLFKKISESKTPVAFFESPHRLMKTLNSLNKHLGKNKKVQVFRELTKIHEETIEGSASEILEYFLNNPDKVKGEIVFIIS</sequence>
<dbReference type="InterPro" id="IPR035996">
    <property type="entry name" value="4pyrrol_Methylase_sf"/>
</dbReference>
<protein>
    <recommendedName>
        <fullName evidence="6">Ribosomal RNA small subunit methyltransferase I</fullName>
        <ecNumber evidence="6">2.1.1.198</ecNumber>
    </recommendedName>
    <alternativeName>
        <fullName evidence="6">16S rRNA 2'-O-ribose C1402 methyltransferase</fullName>
    </alternativeName>
    <alternativeName>
        <fullName evidence="6">rRNA (cytidine-2'-O-)-methyltransferase RsmI</fullName>
    </alternativeName>
</protein>
<evidence type="ECO:0000259" key="7">
    <source>
        <dbReference type="Pfam" id="PF00590"/>
    </source>
</evidence>
<comment type="function">
    <text evidence="6">Catalyzes the 2'-O-methylation of the ribose of cytidine 1402 (C1402) in 16S rRNA.</text>
</comment>
<evidence type="ECO:0000313" key="8">
    <source>
        <dbReference type="EMBL" id="PIP86421.1"/>
    </source>
</evidence>
<proteinExistence type="inferred from homology"/>
<evidence type="ECO:0000256" key="3">
    <source>
        <dbReference type="ARBA" id="ARBA00022603"/>
    </source>
</evidence>
<dbReference type="PANTHER" id="PTHR46111:SF1">
    <property type="entry name" value="RIBOSOMAL RNA SMALL SUBUNIT METHYLTRANSFERASE I"/>
    <property type="match status" value="1"/>
</dbReference>
<dbReference type="AlphaFoldDB" id="A0A2H0DWQ1"/>
<dbReference type="Gene3D" id="3.30.950.10">
    <property type="entry name" value="Methyltransferase, Cobalt-precorrin-4 Transmethylase, Domain 2"/>
    <property type="match status" value="1"/>
</dbReference>
<keyword evidence="5 6" id="KW-0949">S-adenosyl-L-methionine</keyword>
<evidence type="ECO:0000256" key="1">
    <source>
        <dbReference type="ARBA" id="ARBA00022490"/>
    </source>
</evidence>
<dbReference type="InterPro" id="IPR014776">
    <property type="entry name" value="4pyrrole_Mease_sub2"/>
</dbReference>
<feature type="domain" description="Tetrapyrrole methylase" evidence="7">
    <location>
        <begin position="3"/>
        <end position="100"/>
    </location>
</feature>
<comment type="catalytic activity">
    <reaction evidence="6">
        <text>cytidine(1402) in 16S rRNA + S-adenosyl-L-methionine = 2'-O-methylcytidine(1402) in 16S rRNA + S-adenosyl-L-homocysteine + H(+)</text>
        <dbReference type="Rhea" id="RHEA:42924"/>
        <dbReference type="Rhea" id="RHEA-COMP:10285"/>
        <dbReference type="Rhea" id="RHEA-COMP:10286"/>
        <dbReference type="ChEBI" id="CHEBI:15378"/>
        <dbReference type="ChEBI" id="CHEBI:57856"/>
        <dbReference type="ChEBI" id="CHEBI:59789"/>
        <dbReference type="ChEBI" id="CHEBI:74495"/>
        <dbReference type="ChEBI" id="CHEBI:82748"/>
        <dbReference type="EC" id="2.1.1.198"/>
    </reaction>
</comment>
<dbReference type="PANTHER" id="PTHR46111">
    <property type="entry name" value="RIBOSOMAL RNA SMALL SUBUNIT METHYLTRANSFERASE I"/>
    <property type="match status" value="1"/>
</dbReference>
<dbReference type="Pfam" id="PF00590">
    <property type="entry name" value="TP_methylase"/>
    <property type="match status" value="2"/>
</dbReference>
<dbReference type="SUPFAM" id="SSF53790">
    <property type="entry name" value="Tetrapyrrole methylase"/>
    <property type="match status" value="1"/>
</dbReference>
<dbReference type="InterPro" id="IPR000878">
    <property type="entry name" value="4pyrrol_Mease"/>
</dbReference>
<keyword evidence="2 6" id="KW-0698">rRNA processing</keyword>